<dbReference type="OrthoDB" id="9776971at2"/>
<feature type="chain" id="PRO_5015713539" description="Carbohydrate binding protein with CBM9 domain" evidence="1">
    <location>
        <begin position="20"/>
        <end position="996"/>
    </location>
</feature>
<accession>A0A2U1B851</accession>
<sequence>MKLLICVMVAAGILGSACAAPLQSIELFTPGKDRARLLFHRRDNSLICSVPATGAGISVNRADAPEAAYFDCQANPAREVPEFTKANFRGKVFLPPDQPVSSFNLRLADADGEVFQFRAALPKGDGKWHEIVFPVDASRPEAGRWGGGEKADGKLTMPVKFRGVTGDFGAAAGTFGIGRVVCDVLDSNAPVAPELLTGSGSPIHVLKAGEEEELTLRLRNPRSRRLSGVLKWSLAGVRGEPLGEAAERISLEPGREKRLVLPRPAVFGVYKLNVELTDDDPAVRPYRKEMRFAYLIPAGPTPERNDGFVFGVCSHPQRHGIEEQRKEAMAAGWCGAKALREDIEWFRVQPAEGRWEFGSFDRVVETFGEYGVEVMPIFAYCTGWARAKEWKPLKPEFFHRERPDYGHWRKFVGTFAARYRDKVRYAEVWNEPDLYMFANFPENEYVRMLETAYDELKRVAPAWQVLCGGFACLPGQSGKAGNPAVMPAVIRSGKYDIFAFHGHGLFGGYRNQIERLPSYGNRKPWFANETAVSSMVHGEEVQAQTLFRKLIYSWAKGAVGYNWYDLRNDGFDPANNEHNFGMLTNDFHPKPVYAAYNALANLYRGGKFLREARLGKDLHGYWFRGRDGGLLLAAWSDTGDERILPLAVAGITGRAETVDLYGNAKPLPVENGAATFEIGSEPATLRVTGQAGEIKVAGALVRPVGEPEIAPGGEAVFEFELYNPERKARDYRVRLAPPPGISLETKPETFRLAPGETRRIGFPVRAEAGFRSLPGKQKELTLFLGARSFRYRIGSVTRIPGKGYRPEPDFMLDAAGQVHALVPNSPETARLFWKGPRDLSAKVWLGRDGDTLLLKAEVADDRHAQPHSGEEVWKGDNIQFALVLPGQKGNWELGLTRLESGKSEVHVWHAPQTFRPEAAAAKIALETSRDEKAGLTGYEARIPFAAVGLTEAVGRTGFRFNLLVNDNDGFGRESFIALAPGLGESKDPSRYPVVKF</sequence>
<dbReference type="SUPFAM" id="SSF49344">
    <property type="entry name" value="CBD9-like"/>
    <property type="match status" value="1"/>
</dbReference>
<dbReference type="PROSITE" id="PS51257">
    <property type="entry name" value="PROKAR_LIPOPROTEIN"/>
    <property type="match status" value="1"/>
</dbReference>
<dbReference type="PANTHER" id="PTHR12631:SF10">
    <property type="entry name" value="BETA-XYLOSIDASE-LIKE PROTEIN-RELATED"/>
    <property type="match status" value="1"/>
</dbReference>
<dbReference type="RefSeq" id="WP_116883106.1">
    <property type="nucleotide sequence ID" value="NZ_CABMMC010000040.1"/>
</dbReference>
<keyword evidence="3" id="KW-1185">Reference proteome</keyword>
<protein>
    <recommendedName>
        <fullName evidence="4">Carbohydrate binding protein with CBM9 domain</fullName>
    </recommendedName>
</protein>
<evidence type="ECO:0000256" key="1">
    <source>
        <dbReference type="SAM" id="SignalP"/>
    </source>
</evidence>
<dbReference type="PANTHER" id="PTHR12631">
    <property type="entry name" value="ALPHA-L-IDURONIDASE"/>
    <property type="match status" value="1"/>
</dbReference>
<reference evidence="2 3" key="1">
    <citation type="submission" date="2018-04" db="EMBL/GenBank/DDBJ databases">
        <title>Genomic Encyclopedia of Type Strains, Phase IV (KMG-IV): sequencing the most valuable type-strain genomes for metagenomic binning, comparative biology and taxonomic classification.</title>
        <authorList>
            <person name="Goeker M."/>
        </authorList>
    </citation>
    <scope>NUCLEOTIDE SEQUENCE [LARGE SCALE GENOMIC DNA]</scope>
    <source>
        <strain evidence="2 3">DSM 14823</strain>
    </source>
</reference>
<dbReference type="GeneID" id="78294429"/>
<evidence type="ECO:0000313" key="2">
    <source>
        <dbReference type="EMBL" id="PVY44782.1"/>
    </source>
</evidence>
<evidence type="ECO:0000313" key="3">
    <source>
        <dbReference type="Proteomes" id="UP000245959"/>
    </source>
</evidence>
<evidence type="ECO:0008006" key="4">
    <source>
        <dbReference type="Google" id="ProtNLM"/>
    </source>
</evidence>
<dbReference type="Gene3D" id="3.20.20.80">
    <property type="entry name" value="Glycosidases"/>
    <property type="match status" value="1"/>
</dbReference>
<dbReference type="SUPFAM" id="SSF51445">
    <property type="entry name" value="(Trans)glycosidases"/>
    <property type="match status" value="1"/>
</dbReference>
<dbReference type="Proteomes" id="UP000245959">
    <property type="component" value="Unassembled WGS sequence"/>
</dbReference>
<keyword evidence="1" id="KW-0732">Signal</keyword>
<feature type="signal peptide" evidence="1">
    <location>
        <begin position="1"/>
        <end position="19"/>
    </location>
</feature>
<comment type="caution">
    <text evidence="2">The sequence shown here is derived from an EMBL/GenBank/DDBJ whole genome shotgun (WGS) entry which is preliminary data.</text>
</comment>
<dbReference type="Gene3D" id="2.60.40.1190">
    <property type="match status" value="1"/>
</dbReference>
<gene>
    <name evidence="2" type="ORF">C8D82_105111</name>
</gene>
<name>A0A2U1B851_9BACT</name>
<proteinExistence type="predicted"/>
<organism evidence="2 3">
    <name type="scientific">Victivallis vadensis</name>
    <dbReference type="NCBI Taxonomy" id="172901"/>
    <lineage>
        <taxon>Bacteria</taxon>
        <taxon>Pseudomonadati</taxon>
        <taxon>Lentisphaerota</taxon>
        <taxon>Lentisphaeria</taxon>
        <taxon>Victivallales</taxon>
        <taxon>Victivallaceae</taxon>
        <taxon>Victivallis</taxon>
    </lineage>
</organism>
<dbReference type="InterPro" id="IPR017853">
    <property type="entry name" value="GH"/>
</dbReference>
<dbReference type="GO" id="GO:0004553">
    <property type="term" value="F:hydrolase activity, hydrolyzing O-glycosyl compounds"/>
    <property type="evidence" value="ECO:0007669"/>
    <property type="project" value="TreeGrafter"/>
</dbReference>
<dbReference type="CDD" id="cd09621">
    <property type="entry name" value="CBM9_like_5"/>
    <property type="match status" value="1"/>
</dbReference>
<dbReference type="EMBL" id="QEKH01000005">
    <property type="protein sequence ID" value="PVY44782.1"/>
    <property type="molecule type" value="Genomic_DNA"/>
</dbReference>
<dbReference type="AlphaFoldDB" id="A0A2U1B851"/>
<dbReference type="InterPro" id="IPR051923">
    <property type="entry name" value="Glycosyl_Hydrolase_39"/>
</dbReference>